<dbReference type="Pfam" id="PF01783">
    <property type="entry name" value="Ribosomal_L32p"/>
    <property type="match status" value="1"/>
</dbReference>
<gene>
    <name evidence="5" type="primary">rpmF</name>
    <name evidence="6" type="ORF">AMJ44_06930</name>
</gene>
<accession>A0A0S7Y0E9</accession>
<dbReference type="EMBL" id="LIZX01000058">
    <property type="protein sequence ID" value="KPJ68229.1"/>
    <property type="molecule type" value="Genomic_DNA"/>
</dbReference>
<dbReference type="PANTHER" id="PTHR35534:SF1">
    <property type="entry name" value="LARGE RIBOSOMAL SUBUNIT PROTEIN BL32"/>
    <property type="match status" value="1"/>
</dbReference>
<sequence>MPVPKKRHSNVRQGKRRFSNYRLSPFSLSRCPECGAPTLPHHACPACGKYKGKPIIKMKEKKGKASRGKEKE</sequence>
<comment type="similarity">
    <text evidence="1 5">Belongs to the bacterial ribosomal protein bL32 family.</text>
</comment>
<dbReference type="InterPro" id="IPR011332">
    <property type="entry name" value="Ribosomal_zn-bd"/>
</dbReference>
<dbReference type="PANTHER" id="PTHR35534">
    <property type="entry name" value="50S RIBOSOMAL PROTEIN L32"/>
    <property type="match status" value="1"/>
</dbReference>
<dbReference type="GO" id="GO:0006412">
    <property type="term" value="P:translation"/>
    <property type="evidence" value="ECO:0007669"/>
    <property type="project" value="UniProtKB-UniRule"/>
</dbReference>
<dbReference type="HAMAP" id="MF_00340">
    <property type="entry name" value="Ribosomal_bL32"/>
    <property type="match status" value="1"/>
</dbReference>
<evidence type="ECO:0000256" key="5">
    <source>
        <dbReference type="HAMAP-Rule" id="MF_00340"/>
    </source>
</evidence>
<dbReference type="InterPro" id="IPR044957">
    <property type="entry name" value="Ribosomal_bL32_bact"/>
</dbReference>
<dbReference type="NCBIfam" id="TIGR01031">
    <property type="entry name" value="rpmF_bact"/>
    <property type="match status" value="1"/>
</dbReference>
<organism evidence="6 7">
    <name type="scientific">candidate division WOR-1 bacterium DG_54_3</name>
    <dbReference type="NCBI Taxonomy" id="1703775"/>
    <lineage>
        <taxon>Bacteria</taxon>
        <taxon>Bacillati</taxon>
        <taxon>Saganbacteria</taxon>
    </lineage>
</organism>
<dbReference type="SUPFAM" id="SSF57829">
    <property type="entry name" value="Zn-binding ribosomal proteins"/>
    <property type="match status" value="1"/>
</dbReference>
<evidence type="ECO:0000313" key="6">
    <source>
        <dbReference type="EMBL" id="KPJ68229.1"/>
    </source>
</evidence>
<evidence type="ECO:0000313" key="7">
    <source>
        <dbReference type="Proteomes" id="UP000051861"/>
    </source>
</evidence>
<evidence type="ECO:0000256" key="1">
    <source>
        <dbReference type="ARBA" id="ARBA00008560"/>
    </source>
</evidence>
<reference evidence="6 7" key="1">
    <citation type="journal article" date="2015" name="Microbiome">
        <title>Genomic resolution of linkages in carbon, nitrogen, and sulfur cycling among widespread estuary sediment bacteria.</title>
        <authorList>
            <person name="Baker B.J."/>
            <person name="Lazar C.S."/>
            <person name="Teske A.P."/>
            <person name="Dick G.J."/>
        </authorList>
    </citation>
    <scope>NUCLEOTIDE SEQUENCE [LARGE SCALE GENOMIC DNA]</scope>
    <source>
        <strain evidence="6">DG_54_3</strain>
    </source>
</reference>
<dbReference type="InterPro" id="IPR002677">
    <property type="entry name" value="Ribosomal_bL32"/>
</dbReference>
<dbReference type="Proteomes" id="UP000051861">
    <property type="component" value="Unassembled WGS sequence"/>
</dbReference>
<dbReference type="GO" id="GO:0015934">
    <property type="term" value="C:large ribosomal subunit"/>
    <property type="evidence" value="ECO:0007669"/>
    <property type="project" value="InterPro"/>
</dbReference>
<proteinExistence type="inferred from homology"/>
<evidence type="ECO:0000256" key="4">
    <source>
        <dbReference type="ARBA" id="ARBA00035178"/>
    </source>
</evidence>
<evidence type="ECO:0000256" key="3">
    <source>
        <dbReference type="ARBA" id="ARBA00023274"/>
    </source>
</evidence>
<comment type="caution">
    <text evidence="6">The sequence shown here is derived from an EMBL/GenBank/DDBJ whole genome shotgun (WGS) entry which is preliminary data.</text>
</comment>
<keyword evidence="3 5" id="KW-0687">Ribonucleoprotein</keyword>
<evidence type="ECO:0000256" key="2">
    <source>
        <dbReference type="ARBA" id="ARBA00022980"/>
    </source>
</evidence>
<protein>
    <recommendedName>
        <fullName evidence="4 5">Large ribosomal subunit protein bL32</fullName>
    </recommendedName>
</protein>
<name>A0A0S7Y0E9_UNCSA</name>
<dbReference type="AlphaFoldDB" id="A0A0S7Y0E9"/>
<dbReference type="GO" id="GO:0003735">
    <property type="term" value="F:structural constituent of ribosome"/>
    <property type="evidence" value="ECO:0007669"/>
    <property type="project" value="InterPro"/>
</dbReference>
<keyword evidence="2 5" id="KW-0689">Ribosomal protein</keyword>